<sequence>MVLTGVSGEPCKVLPIVLLRGLSREQAHWGDFIGQLQRTVVNPVLALDLPGVGQARHESAPANISQMVQQLRSRLVLLQQGPCHLLAMSLGAMVAMEWSAQYPRDIASLLLINSSSAGLTPFYQRLKWRSYPLVVQALFASVQKREQLVLQLTANNLQLRQQQLPHWQHIAQERPVRKLDVLRQLVAASRFRLTDKPHCPVLLLASRADRLVDWQASQRMADLWQVPLLLHPSAGHDLALDAPAWVLQQAVDFYSNVNN</sequence>
<name>A0A437QSG7_9GAMM</name>
<comment type="caution">
    <text evidence="2">The sequence shown here is derived from an EMBL/GenBank/DDBJ whole genome shotgun (WGS) entry which is preliminary data.</text>
</comment>
<protein>
    <submittedName>
        <fullName evidence="2">Alpha/beta hydrolase</fullName>
    </submittedName>
</protein>
<dbReference type="AlphaFoldDB" id="A0A437QSG7"/>
<evidence type="ECO:0000313" key="2">
    <source>
        <dbReference type="EMBL" id="RVU37409.1"/>
    </source>
</evidence>
<dbReference type="InterPro" id="IPR000073">
    <property type="entry name" value="AB_hydrolase_1"/>
</dbReference>
<accession>A0A437QSG7</accession>
<dbReference type="OrthoDB" id="5290302at2"/>
<dbReference type="InterPro" id="IPR050266">
    <property type="entry name" value="AB_hydrolase_sf"/>
</dbReference>
<dbReference type="Proteomes" id="UP000283077">
    <property type="component" value="Unassembled WGS sequence"/>
</dbReference>
<dbReference type="GO" id="GO:0016787">
    <property type="term" value="F:hydrolase activity"/>
    <property type="evidence" value="ECO:0007669"/>
    <property type="project" value="UniProtKB-KW"/>
</dbReference>
<reference evidence="2 3" key="1">
    <citation type="submission" date="2019-01" db="EMBL/GenBank/DDBJ databases">
        <authorList>
            <person name="Chen W.-M."/>
        </authorList>
    </citation>
    <scope>NUCLEOTIDE SEQUENCE [LARGE SCALE GENOMIC DNA]</scope>
    <source>
        <strain evidence="2 3">KYPC3</strain>
    </source>
</reference>
<dbReference type="PANTHER" id="PTHR43798">
    <property type="entry name" value="MONOACYLGLYCEROL LIPASE"/>
    <property type="match status" value="1"/>
</dbReference>
<proteinExistence type="predicted"/>
<dbReference type="Gene3D" id="3.40.50.1820">
    <property type="entry name" value="alpha/beta hydrolase"/>
    <property type="match status" value="1"/>
</dbReference>
<dbReference type="SUPFAM" id="SSF53474">
    <property type="entry name" value="alpha/beta-Hydrolases"/>
    <property type="match status" value="1"/>
</dbReference>
<gene>
    <name evidence="2" type="ORF">EOE67_11055</name>
</gene>
<dbReference type="Pfam" id="PF12697">
    <property type="entry name" value="Abhydrolase_6"/>
    <property type="match status" value="1"/>
</dbReference>
<keyword evidence="2" id="KW-0378">Hydrolase</keyword>
<dbReference type="InterPro" id="IPR029058">
    <property type="entry name" value="AB_hydrolase_fold"/>
</dbReference>
<organism evidence="2 3">
    <name type="scientific">Rheinheimera riviphila</name>
    <dbReference type="NCBI Taxonomy" id="1834037"/>
    <lineage>
        <taxon>Bacteria</taxon>
        <taxon>Pseudomonadati</taxon>
        <taxon>Pseudomonadota</taxon>
        <taxon>Gammaproteobacteria</taxon>
        <taxon>Chromatiales</taxon>
        <taxon>Chromatiaceae</taxon>
        <taxon>Rheinheimera</taxon>
    </lineage>
</organism>
<feature type="domain" description="AB hydrolase-1" evidence="1">
    <location>
        <begin position="16"/>
        <end position="248"/>
    </location>
</feature>
<evidence type="ECO:0000313" key="3">
    <source>
        <dbReference type="Proteomes" id="UP000283077"/>
    </source>
</evidence>
<keyword evidence="3" id="KW-1185">Reference proteome</keyword>
<evidence type="ECO:0000259" key="1">
    <source>
        <dbReference type="Pfam" id="PF12697"/>
    </source>
</evidence>
<dbReference type="EMBL" id="SACS01000010">
    <property type="protein sequence ID" value="RVU37409.1"/>
    <property type="molecule type" value="Genomic_DNA"/>
</dbReference>